<dbReference type="Proteomes" id="UP000828422">
    <property type="component" value="Segment"/>
</dbReference>
<proteinExistence type="predicted"/>
<keyword evidence="2" id="KW-1185">Reference proteome</keyword>
<reference evidence="1 2" key="1">
    <citation type="submission" date="2021-06" db="EMBL/GenBank/DDBJ databases">
        <title>PemIK (PemK/PemI) type II TA system from Klebsiella pneumoniae clinical strains inhibits lytic phage.</title>
        <authorList>
            <person name="Bleriot I.I."/>
            <person name="Blasco L.L."/>
            <person name="Pacios O.O."/>
            <person name="Fernandez-Garcia L.L."/>
            <person name="Ambroa A.A."/>
            <person name="Lopez M.M."/>
            <person name="Gonzalez-Bardanca M.M."/>
            <person name="Fernandez-Cuenca F.F."/>
            <person name="Oteo J.J."/>
            <person name="Pascual A.A."/>
            <person name="Martinez-Martinez L.L."/>
            <person name="Domingo-Calap P.P."/>
            <person name="Wood T.T.K."/>
            <person name="Tomas M.M."/>
        </authorList>
    </citation>
    <scope>NUCLEOTIDE SEQUENCE [LARGE SCALE GENOMIC DNA]</scope>
</reference>
<protein>
    <submittedName>
        <fullName evidence="1">Uncharacterized protein</fullName>
    </submittedName>
</protein>
<name>A0AAE8BYC9_9CAUD</name>
<evidence type="ECO:0000313" key="2">
    <source>
        <dbReference type="Proteomes" id="UP000828422"/>
    </source>
</evidence>
<dbReference type="EMBL" id="MZ428228">
    <property type="protein sequence ID" value="QZE51015.1"/>
    <property type="molecule type" value="Genomic_DNA"/>
</dbReference>
<evidence type="ECO:0000313" key="1">
    <source>
        <dbReference type="EMBL" id="QZE51015.1"/>
    </source>
</evidence>
<accession>A0AAE8BYC9</accession>
<sequence>MNNTPSKPCVNCACRFCGNSVTNPPYICPFIYFTTAARNIKNFLRDSERVSQHADKSYHKEK</sequence>
<organism evidence="1 2">
    <name type="scientific">Klebsiella phage vB_KpnS-VAC11</name>
    <dbReference type="NCBI Taxonomy" id="2864361"/>
    <lineage>
        <taxon>Viruses</taxon>
        <taxon>Duplodnaviria</taxon>
        <taxon>Heunggongvirae</taxon>
        <taxon>Uroviricota</taxon>
        <taxon>Caudoviricetes</taxon>
        <taxon>Drexlerviridae</taxon>
        <taxon>Webervirus</taxon>
        <taxon>Webervirus VAC11</taxon>
    </lineage>
</organism>